<evidence type="ECO:0000313" key="18">
    <source>
        <dbReference type="EMBL" id="KAK1794170.1"/>
    </source>
</evidence>
<dbReference type="InterPro" id="IPR004181">
    <property type="entry name" value="Znf_MIZ"/>
</dbReference>
<gene>
    <name evidence="18" type="ORF">P4O66_011072</name>
</gene>
<dbReference type="FunFam" id="3.30.40.10:FF:000012">
    <property type="entry name" value="Zinc finger MIZ domain-containing protein 2"/>
    <property type="match status" value="1"/>
</dbReference>
<dbReference type="GO" id="GO:0000785">
    <property type="term" value="C:chromatin"/>
    <property type="evidence" value="ECO:0007669"/>
    <property type="project" value="TreeGrafter"/>
</dbReference>
<feature type="non-terminal residue" evidence="18">
    <location>
        <position position="1"/>
    </location>
</feature>
<evidence type="ECO:0000256" key="12">
    <source>
        <dbReference type="ARBA" id="ARBA00023242"/>
    </source>
</evidence>
<dbReference type="GO" id="GO:0016925">
    <property type="term" value="P:protein sumoylation"/>
    <property type="evidence" value="ECO:0007669"/>
    <property type="project" value="TreeGrafter"/>
</dbReference>
<keyword evidence="15" id="KW-0812">Transmembrane</keyword>
<dbReference type="Proteomes" id="UP001239994">
    <property type="component" value="Unassembled WGS sequence"/>
</dbReference>
<dbReference type="Pfam" id="PF02891">
    <property type="entry name" value="zf-MIZ"/>
    <property type="match status" value="1"/>
</dbReference>
<feature type="region of interest" description="Disordered" evidence="14">
    <location>
        <begin position="908"/>
        <end position="983"/>
    </location>
</feature>
<comment type="function">
    <text evidence="2">PPIases accelerate the folding of proteins. It catalyzes the cis-trans isomerization of proline imidic peptide bonds in oligopeptides.</text>
</comment>
<dbReference type="PROSITE" id="PS50072">
    <property type="entry name" value="CSA_PPIASE_2"/>
    <property type="match status" value="1"/>
</dbReference>
<evidence type="ECO:0000256" key="2">
    <source>
        <dbReference type="ARBA" id="ARBA00002388"/>
    </source>
</evidence>
<keyword evidence="11" id="KW-0413">Isomerase</keyword>
<dbReference type="GO" id="GO:0061665">
    <property type="term" value="F:SUMO ligase activity"/>
    <property type="evidence" value="ECO:0007669"/>
    <property type="project" value="TreeGrafter"/>
</dbReference>
<feature type="region of interest" description="Disordered" evidence="14">
    <location>
        <begin position="390"/>
        <end position="581"/>
    </location>
</feature>
<feature type="region of interest" description="Disordered" evidence="14">
    <location>
        <begin position="172"/>
        <end position="192"/>
    </location>
</feature>
<feature type="compositionally biased region" description="Polar residues" evidence="14">
    <location>
        <begin position="909"/>
        <end position="933"/>
    </location>
</feature>
<evidence type="ECO:0000256" key="15">
    <source>
        <dbReference type="SAM" id="Phobius"/>
    </source>
</evidence>
<evidence type="ECO:0000259" key="16">
    <source>
        <dbReference type="PROSITE" id="PS50072"/>
    </source>
</evidence>
<sequence length="1276" mass="138228">EITLWSRNGNIDHKPYKHSYVLFLSLSFCLIMQIGVWLPGFGWPAGRGLSVTSRMASFSSMDRHIQQTNDRLLCIKQHLQNPANFQTAATELLDWCSDQRAFQRPFEQSLMGCLTVVSRVATQRGFDMDLGYRLLAVCAANREKFTPKSAALLSSWCEELGRLLLLRHQRNRQNDPAAKTPIQSSMKPALSHGDGSYPFDSVPWQQNTNQAPGSVSVVTTVWGVTNTSQSQVLGNNMTNPNPHMNPASNPMAGGIGGAMTPGPFPGQQQQFSAKGGGNESYMQQGMYGRGSYPEPGAYGGSYGGGTNGPGAMGINPNSRPHSDFSQPAAAAAAAAVAAAAATATATATATVAALQETQNKDMSQYGPMCSSFQMGANQTYGGQFLSTAAPRGPPALQSSLTPGGMAGTPMGIGQPRGQMGPYGGQRMPQQGYPSGRTQNLPMKRPYPGDASYGGQQCGPNGQFTPQQGQYAAPNGSRPLLSPNYPSQRVPGQGQNPGQYPPSGPGLGHFYKQEPFNSPSNNFSGSFQYSQGNTSGPTRPMGNYSHSPLPGNPTPPMTPGNSIPSYLSPSPDVKPPFPPDIKPGMSSLPPPSSCGEELRLTFPVRDGVVLEPFRLEHNLAVSNHVFHLRPSVHQTLMWRSDLELQFKCYHHEDRQMNTNWPASVQVSVNATPLTIERGDNKTSHKPLLLKQVCQPGRNTIQITVTACCCSHLFVLQLVHRPSVRSVLQGLLKKRLLPAEHCITKVKRNFSSVVVSAGTGGINSEDGVEQTAIKVSLKCPITFRRIQLPSRGHDCKHVQCFDLESYLQLNCERGTWRCPVCNKTALLEGLEVDQYMWGILNAVQNSEFEEVTIDPSCSWRPVPVKPDGKIKEDPDGPLLKRLKSMSPSQMVLPNVMDMIAQLGPGLRPYSGASTLSQQNSTNHGEFHSQGNSYQGHGSFDYPHSNVAEGSVNELMQGSQLSHPPSDPPTSSLLPADKPLPLCPIDTVSRADQSQNPLHHSLHGSPHSISQLGQLVQHSSPCQPSRPSPNQQTQAPGSRMHPDLTFNPSNSLEGQTGGQGISDIPEPSLDKHKWNSEIFLFWLVCSYPFLRRPSEIKTVQAFTAARMYASGPQVNNNPVVFFDIAADNQPLGRVTFELNADVVPKTAENFRALCTGEHGFGYKGSIFHRVIPQFMCQGGDFTHQNGTGGKSIYGPRFPDENFKLNHTGPGILSMANAGPNTNGSQFFICTAKTQWLDGKHVVFGSVKDGMEVVKQVEALGSRSGKTSKRITIADCGELK</sequence>
<keyword evidence="6" id="KW-0479">Metal-binding</keyword>
<dbReference type="GO" id="GO:0008270">
    <property type="term" value="F:zinc ion binding"/>
    <property type="evidence" value="ECO:0007669"/>
    <property type="project" value="UniProtKB-KW"/>
</dbReference>
<dbReference type="InterPro" id="IPR040797">
    <property type="entry name" value="ZMIZ1_N"/>
</dbReference>
<dbReference type="GO" id="GO:0003712">
    <property type="term" value="F:transcription coregulator activity"/>
    <property type="evidence" value="ECO:0007669"/>
    <property type="project" value="TreeGrafter"/>
</dbReference>
<evidence type="ECO:0000256" key="9">
    <source>
        <dbReference type="ARBA" id="ARBA00022843"/>
    </source>
</evidence>
<name>A0AAD8Z7R8_9TELE</name>
<dbReference type="Pfam" id="PF25527">
    <property type="entry name" value="GBD-like_ZMIZ1_ZMIZ2"/>
    <property type="match status" value="1"/>
</dbReference>
<keyword evidence="9" id="KW-0832">Ubl conjugation</keyword>
<dbReference type="AlphaFoldDB" id="A0AAD8Z7R8"/>
<feature type="compositionally biased region" description="Polar residues" evidence="14">
    <location>
        <begin position="427"/>
        <end position="440"/>
    </location>
</feature>
<keyword evidence="7 13" id="KW-0863">Zinc-finger</keyword>
<accession>A0AAD8Z7R8</accession>
<organism evidence="18 19">
    <name type="scientific">Electrophorus voltai</name>
    <dbReference type="NCBI Taxonomy" id="2609070"/>
    <lineage>
        <taxon>Eukaryota</taxon>
        <taxon>Metazoa</taxon>
        <taxon>Chordata</taxon>
        <taxon>Craniata</taxon>
        <taxon>Vertebrata</taxon>
        <taxon>Euteleostomi</taxon>
        <taxon>Actinopterygii</taxon>
        <taxon>Neopterygii</taxon>
        <taxon>Teleostei</taxon>
        <taxon>Ostariophysi</taxon>
        <taxon>Gymnotiformes</taxon>
        <taxon>Gymnotoidei</taxon>
        <taxon>Gymnotidae</taxon>
        <taxon>Electrophorus</taxon>
    </lineage>
</organism>
<comment type="caution">
    <text evidence="18">The sequence shown here is derived from an EMBL/GenBank/DDBJ whole genome shotgun (WGS) entry which is preliminary data.</text>
</comment>
<dbReference type="FunFam" id="2.40.100.10:FF:000013">
    <property type="entry name" value="Peptidyl-prolyl cis-trans isomerase"/>
    <property type="match status" value="1"/>
</dbReference>
<dbReference type="GO" id="GO:0005634">
    <property type="term" value="C:nucleus"/>
    <property type="evidence" value="ECO:0007669"/>
    <property type="project" value="UniProtKB-SubCell"/>
</dbReference>
<dbReference type="InterPro" id="IPR002130">
    <property type="entry name" value="Cyclophilin-type_PPIase_dom"/>
</dbReference>
<dbReference type="InterPro" id="IPR029000">
    <property type="entry name" value="Cyclophilin-like_dom_sf"/>
</dbReference>
<dbReference type="GO" id="GO:0045944">
    <property type="term" value="P:positive regulation of transcription by RNA polymerase II"/>
    <property type="evidence" value="ECO:0007669"/>
    <property type="project" value="UniProtKB-ARBA"/>
</dbReference>
<evidence type="ECO:0000256" key="14">
    <source>
        <dbReference type="SAM" id="MobiDB-lite"/>
    </source>
</evidence>
<dbReference type="EMBL" id="JAROKS010000017">
    <property type="protein sequence ID" value="KAK1794170.1"/>
    <property type="molecule type" value="Genomic_DNA"/>
</dbReference>
<evidence type="ECO:0000256" key="5">
    <source>
        <dbReference type="ARBA" id="ARBA00022499"/>
    </source>
</evidence>
<feature type="compositionally biased region" description="Low complexity" evidence="14">
    <location>
        <begin position="514"/>
        <end position="526"/>
    </location>
</feature>
<keyword evidence="12" id="KW-0539">Nucleus</keyword>
<dbReference type="SUPFAM" id="SSF50891">
    <property type="entry name" value="Cyclophilin-like"/>
    <property type="match status" value="1"/>
</dbReference>
<dbReference type="PANTHER" id="PTHR10782:SF7">
    <property type="entry name" value="ZINC FINGER MIZ DOMAIN-CONTAINING PROTEIN 1"/>
    <property type="match status" value="1"/>
</dbReference>
<feature type="compositionally biased region" description="Polar residues" evidence="14">
    <location>
        <begin position="527"/>
        <end position="536"/>
    </location>
</feature>
<dbReference type="GO" id="GO:0003755">
    <property type="term" value="F:peptidyl-prolyl cis-trans isomerase activity"/>
    <property type="evidence" value="ECO:0007669"/>
    <property type="project" value="UniProtKB-KW"/>
</dbReference>
<proteinExistence type="predicted"/>
<dbReference type="Pfam" id="PF18028">
    <property type="entry name" value="Zmiz1_N"/>
    <property type="match status" value="1"/>
</dbReference>
<dbReference type="PANTHER" id="PTHR10782">
    <property type="entry name" value="ZINC FINGER MIZ DOMAIN-CONTAINING PROTEIN"/>
    <property type="match status" value="1"/>
</dbReference>
<dbReference type="CDD" id="cd01926">
    <property type="entry name" value="cyclophilin_ABH_like"/>
    <property type="match status" value="1"/>
</dbReference>
<evidence type="ECO:0000256" key="4">
    <source>
        <dbReference type="ARBA" id="ARBA00013194"/>
    </source>
</evidence>
<protein>
    <recommendedName>
        <fullName evidence="4">peptidylprolyl isomerase</fullName>
        <ecNumber evidence="4">5.2.1.8</ecNumber>
    </recommendedName>
</protein>
<feature type="domain" description="PPIase cyclophilin-type" evidence="16">
    <location>
        <begin position="1118"/>
        <end position="1274"/>
    </location>
</feature>
<evidence type="ECO:0000256" key="1">
    <source>
        <dbReference type="ARBA" id="ARBA00000971"/>
    </source>
</evidence>
<feature type="domain" description="SP-RING-type" evidence="17">
    <location>
        <begin position="762"/>
        <end position="843"/>
    </location>
</feature>
<feature type="compositionally biased region" description="Polar residues" evidence="14">
    <location>
        <begin position="1010"/>
        <end position="1033"/>
    </location>
</feature>
<keyword evidence="5" id="KW-1017">Isopeptide bond</keyword>
<dbReference type="PROSITE" id="PS51044">
    <property type="entry name" value="ZF_SP_RING"/>
    <property type="match status" value="1"/>
</dbReference>
<feature type="compositionally biased region" description="Polar residues" evidence="14">
    <location>
        <begin position="453"/>
        <end position="469"/>
    </location>
</feature>
<dbReference type="PROSITE" id="PS00170">
    <property type="entry name" value="CSA_PPIASE_1"/>
    <property type="match status" value="1"/>
</dbReference>
<dbReference type="Pfam" id="PF00160">
    <property type="entry name" value="Pro_isomerase"/>
    <property type="match status" value="1"/>
</dbReference>
<feature type="compositionally biased region" description="Low complexity" evidence="14">
    <location>
        <begin position="958"/>
        <end position="972"/>
    </location>
</feature>
<keyword evidence="19" id="KW-1185">Reference proteome</keyword>
<comment type="subcellular location">
    <subcellularLocation>
        <location evidence="3">Nucleus</location>
    </subcellularLocation>
</comment>
<evidence type="ECO:0000313" key="19">
    <source>
        <dbReference type="Proteomes" id="UP001239994"/>
    </source>
</evidence>
<feature type="region of interest" description="Disordered" evidence="14">
    <location>
        <begin position="1010"/>
        <end position="1064"/>
    </location>
</feature>
<dbReference type="GO" id="GO:0006457">
    <property type="term" value="P:protein folding"/>
    <property type="evidence" value="ECO:0007669"/>
    <property type="project" value="InterPro"/>
</dbReference>
<feature type="transmembrane region" description="Helical" evidence="15">
    <location>
        <begin position="20"/>
        <end position="43"/>
    </location>
</feature>
<evidence type="ECO:0000256" key="11">
    <source>
        <dbReference type="ARBA" id="ARBA00023235"/>
    </source>
</evidence>
<evidence type="ECO:0000256" key="10">
    <source>
        <dbReference type="ARBA" id="ARBA00023110"/>
    </source>
</evidence>
<evidence type="ECO:0000259" key="17">
    <source>
        <dbReference type="PROSITE" id="PS51044"/>
    </source>
</evidence>
<evidence type="ECO:0000256" key="7">
    <source>
        <dbReference type="ARBA" id="ARBA00022771"/>
    </source>
</evidence>
<reference evidence="18" key="1">
    <citation type="submission" date="2023-03" db="EMBL/GenBank/DDBJ databases">
        <title>Electrophorus voltai genome.</title>
        <authorList>
            <person name="Bian C."/>
        </authorList>
    </citation>
    <scope>NUCLEOTIDE SEQUENCE</scope>
    <source>
        <strain evidence="18">CB-2022</strain>
        <tissue evidence="18">Muscle</tissue>
    </source>
</reference>
<dbReference type="PRINTS" id="PR00153">
    <property type="entry name" value="CSAPPISMRASE"/>
</dbReference>
<dbReference type="InterPro" id="IPR057847">
    <property type="entry name" value="ZMIZ1/ZMIZ2_GBD-like"/>
</dbReference>
<keyword evidence="15" id="KW-1133">Transmembrane helix</keyword>
<feature type="compositionally biased region" description="Pro residues" evidence="14">
    <location>
        <begin position="571"/>
        <end position="580"/>
    </location>
</feature>
<dbReference type="EC" id="5.2.1.8" evidence="4"/>
<evidence type="ECO:0000256" key="3">
    <source>
        <dbReference type="ARBA" id="ARBA00004123"/>
    </source>
</evidence>
<dbReference type="InterPro" id="IPR020892">
    <property type="entry name" value="Cyclophilin-type_PPIase_CS"/>
</dbReference>
<comment type="catalytic activity">
    <reaction evidence="1">
        <text>[protein]-peptidylproline (omega=180) = [protein]-peptidylproline (omega=0)</text>
        <dbReference type="Rhea" id="RHEA:16237"/>
        <dbReference type="Rhea" id="RHEA-COMP:10747"/>
        <dbReference type="Rhea" id="RHEA-COMP:10748"/>
        <dbReference type="ChEBI" id="CHEBI:83833"/>
        <dbReference type="ChEBI" id="CHEBI:83834"/>
        <dbReference type="EC" id="5.2.1.8"/>
    </reaction>
</comment>
<evidence type="ECO:0000256" key="8">
    <source>
        <dbReference type="ARBA" id="ARBA00022833"/>
    </source>
</evidence>
<dbReference type="Gene3D" id="3.30.40.10">
    <property type="entry name" value="Zinc/RING finger domain, C3HC4 (zinc finger)"/>
    <property type="match status" value="1"/>
</dbReference>
<keyword evidence="15" id="KW-0472">Membrane</keyword>
<dbReference type="Gene3D" id="2.40.100.10">
    <property type="entry name" value="Cyclophilin-like"/>
    <property type="match status" value="1"/>
</dbReference>
<keyword evidence="8" id="KW-0862">Zinc</keyword>
<dbReference type="InterPro" id="IPR013083">
    <property type="entry name" value="Znf_RING/FYVE/PHD"/>
</dbReference>
<evidence type="ECO:0000256" key="6">
    <source>
        <dbReference type="ARBA" id="ARBA00022723"/>
    </source>
</evidence>
<keyword evidence="10" id="KW-0697">Rotamase</keyword>
<evidence type="ECO:0000256" key="13">
    <source>
        <dbReference type="PROSITE-ProRule" id="PRU00452"/>
    </source>
</evidence>